<keyword evidence="3" id="KW-0325">Glycoprotein</keyword>
<proteinExistence type="predicted"/>
<evidence type="ECO:0000313" key="4">
    <source>
        <dbReference type="EMBL" id="QDV07134.1"/>
    </source>
</evidence>
<evidence type="ECO:0000256" key="3">
    <source>
        <dbReference type="ARBA" id="ARBA00023180"/>
    </source>
</evidence>
<dbReference type="Pfam" id="PF14312">
    <property type="entry name" value="FG-GAP_2"/>
    <property type="match status" value="3"/>
</dbReference>
<dbReference type="SMART" id="SM00191">
    <property type="entry name" value="Int_alpha"/>
    <property type="match status" value="6"/>
</dbReference>
<gene>
    <name evidence="4" type="ORF">Poly30_26530</name>
</gene>
<keyword evidence="5" id="KW-1185">Reference proteome</keyword>
<dbReference type="InterPro" id="IPR013517">
    <property type="entry name" value="FG-GAP"/>
</dbReference>
<organism evidence="4 5">
    <name type="scientific">Saltatorellus ferox</name>
    <dbReference type="NCBI Taxonomy" id="2528018"/>
    <lineage>
        <taxon>Bacteria</taxon>
        <taxon>Pseudomonadati</taxon>
        <taxon>Planctomycetota</taxon>
        <taxon>Planctomycetia</taxon>
        <taxon>Planctomycetia incertae sedis</taxon>
        <taxon>Saltatorellus</taxon>
    </lineage>
</organism>
<dbReference type="InterPro" id="IPR013519">
    <property type="entry name" value="Int_alpha_beta-p"/>
</dbReference>
<evidence type="ECO:0000313" key="5">
    <source>
        <dbReference type="Proteomes" id="UP000320390"/>
    </source>
</evidence>
<dbReference type="PANTHER" id="PTHR36220:SF1">
    <property type="entry name" value="GAMMA TUBULIN COMPLEX COMPONENT C-TERMINAL DOMAIN-CONTAINING PROTEIN"/>
    <property type="match status" value="1"/>
</dbReference>
<sequence>MLGVWLTTAAEAAIPQGAPPFNQPLPSPAATFRARFGTAVAASERTAIIGAPGDSASGVDAGAVHVFLREELTGAFTISQELRPTAVNSFDRFGEAIAIGGNLLVVGAKGDDQAAPNAGAAYVFRRFGFGSPFVLVDKLVAPNAGINDGFGCSVAVLADKIAVGAPRADETAFDAGTVYTYTFDLAANTVTLDGLIQDPTGRAGDGFGEALAVAPATLAVGAARLDAPSGPQNSGGVVIYEAQGATGMQNWVKVQTLFPSQPTAYAGFGSALAMEPPRQGATGTLVVGAPEAMNGSLIEKGTVSIYTSALPVSWGLVFTYGLNEPGGGNRLGASVAIQDDVVLAGAPGRTAAATAGGPLLTNRGSVDLLRRSPTTGWSKERTIQLPQSDEYWYVGASVAMRSGYPLIGAPGAEFTPGIDEQGTAWSVCYAWAPLGELLCAPAVPNSTGRAASLVARGSDVANDRNLTLEAAFLPRFSFAYALASLNSGFSAAPGGSQGNICLSGGVGRLVQDFTQAGTDGRIDIVINTASLPQPIGTASVSAGETWWFQVWYRDANPAVTSNFTDAVGIAFR</sequence>
<evidence type="ECO:0000256" key="1">
    <source>
        <dbReference type="ARBA" id="ARBA00022729"/>
    </source>
</evidence>
<accession>A0A518ESR4</accession>
<protein>
    <submittedName>
        <fullName evidence="4">Uncharacterized protein</fullName>
    </submittedName>
</protein>
<evidence type="ECO:0000256" key="2">
    <source>
        <dbReference type="ARBA" id="ARBA00022737"/>
    </source>
</evidence>
<dbReference type="Gene3D" id="2.130.10.130">
    <property type="entry name" value="Integrin alpha, N-terminal"/>
    <property type="match status" value="2"/>
</dbReference>
<dbReference type="AlphaFoldDB" id="A0A518ESR4"/>
<keyword evidence="2" id="KW-0677">Repeat</keyword>
<reference evidence="4 5" key="1">
    <citation type="submission" date="2019-02" db="EMBL/GenBank/DDBJ databases">
        <title>Deep-cultivation of Planctomycetes and their phenomic and genomic characterization uncovers novel biology.</title>
        <authorList>
            <person name="Wiegand S."/>
            <person name="Jogler M."/>
            <person name="Boedeker C."/>
            <person name="Pinto D."/>
            <person name="Vollmers J."/>
            <person name="Rivas-Marin E."/>
            <person name="Kohn T."/>
            <person name="Peeters S.H."/>
            <person name="Heuer A."/>
            <person name="Rast P."/>
            <person name="Oberbeckmann S."/>
            <person name="Bunk B."/>
            <person name="Jeske O."/>
            <person name="Meyerdierks A."/>
            <person name="Storesund J.E."/>
            <person name="Kallscheuer N."/>
            <person name="Luecker S."/>
            <person name="Lage O.M."/>
            <person name="Pohl T."/>
            <person name="Merkel B.J."/>
            <person name="Hornburger P."/>
            <person name="Mueller R.-W."/>
            <person name="Bruemmer F."/>
            <person name="Labrenz M."/>
            <person name="Spormann A.M."/>
            <person name="Op den Camp H."/>
            <person name="Overmann J."/>
            <person name="Amann R."/>
            <person name="Jetten M.S.M."/>
            <person name="Mascher T."/>
            <person name="Medema M.H."/>
            <person name="Devos D.P."/>
            <person name="Kaster A.-K."/>
            <person name="Ovreas L."/>
            <person name="Rohde M."/>
            <person name="Galperin M.Y."/>
            <person name="Jogler C."/>
        </authorList>
    </citation>
    <scope>NUCLEOTIDE SEQUENCE [LARGE SCALE GENOMIC DNA]</scope>
    <source>
        <strain evidence="4 5">Poly30</strain>
    </source>
</reference>
<dbReference type="PROSITE" id="PS51470">
    <property type="entry name" value="FG_GAP"/>
    <property type="match status" value="1"/>
</dbReference>
<dbReference type="EMBL" id="CP036434">
    <property type="protein sequence ID" value="QDV07134.1"/>
    <property type="molecule type" value="Genomic_DNA"/>
</dbReference>
<keyword evidence="1" id="KW-0732">Signal</keyword>
<name>A0A518ESR4_9BACT</name>
<dbReference type="PANTHER" id="PTHR36220">
    <property type="entry name" value="UNNAMED PRODUCT"/>
    <property type="match status" value="1"/>
</dbReference>
<dbReference type="Proteomes" id="UP000320390">
    <property type="component" value="Chromosome"/>
</dbReference>
<dbReference type="InterPro" id="IPR028994">
    <property type="entry name" value="Integrin_alpha_N"/>
</dbReference>
<dbReference type="SUPFAM" id="SSF69318">
    <property type="entry name" value="Integrin alpha N-terminal domain"/>
    <property type="match status" value="1"/>
</dbReference>